<keyword evidence="1" id="KW-0472">Membrane</keyword>
<dbReference type="EMBL" id="LDEV01002199">
    <property type="protein sequence ID" value="KLJ09973.1"/>
    <property type="molecule type" value="Genomic_DNA"/>
</dbReference>
<gene>
    <name evidence="2" type="ORF">EMPG_14624</name>
</gene>
<comment type="caution">
    <text evidence="2">The sequence shown here is derived from an EMBL/GenBank/DDBJ whole genome shotgun (WGS) entry which is preliminary data.</text>
</comment>
<feature type="non-terminal residue" evidence="2">
    <location>
        <position position="110"/>
    </location>
</feature>
<sequence>GDTKSSRAAGKNGRWGHREKRMVVNKVSRRDEWWRSSGKRTTSRGLALCALAGFPVVSYMFPNLPLPPPPLLGAWCWGSPPCFVSIDAHRNISALNGWDVDCFCTDDPHL</sequence>
<proteinExistence type="predicted"/>
<keyword evidence="1" id="KW-1133">Transmembrane helix</keyword>
<evidence type="ECO:0000256" key="1">
    <source>
        <dbReference type="SAM" id="Phobius"/>
    </source>
</evidence>
<evidence type="ECO:0000313" key="3">
    <source>
        <dbReference type="Proteomes" id="UP000053573"/>
    </source>
</evidence>
<feature type="transmembrane region" description="Helical" evidence="1">
    <location>
        <begin position="45"/>
        <end position="62"/>
    </location>
</feature>
<dbReference type="AlphaFoldDB" id="A0A0H1BFU4"/>
<organism evidence="2 3">
    <name type="scientific">Blastomyces silverae</name>
    <dbReference type="NCBI Taxonomy" id="2060906"/>
    <lineage>
        <taxon>Eukaryota</taxon>
        <taxon>Fungi</taxon>
        <taxon>Dikarya</taxon>
        <taxon>Ascomycota</taxon>
        <taxon>Pezizomycotina</taxon>
        <taxon>Eurotiomycetes</taxon>
        <taxon>Eurotiomycetidae</taxon>
        <taxon>Onygenales</taxon>
        <taxon>Ajellomycetaceae</taxon>
        <taxon>Blastomyces</taxon>
    </lineage>
</organism>
<keyword evidence="3" id="KW-1185">Reference proteome</keyword>
<protein>
    <submittedName>
        <fullName evidence="2">Uncharacterized protein</fullName>
    </submittedName>
</protein>
<keyword evidence="1" id="KW-0812">Transmembrane</keyword>
<evidence type="ECO:0000313" key="2">
    <source>
        <dbReference type="EMBL" id="KLJ09973.1"/>
    </source>
</evidence>
<accession>A0A0H1BFU4</accession>
<name>A0A0H1BFU4_9EURO</name>
<feature type="non-terminal residue" evidence="2">
    <location>
        <position position="1"/>
    </location>
</feature>
<reference evidence="3" key="1">
    <citation type="journal article" date="2015" name="PLoS Genet.">
        <title>The dynamic genome and transcriptome of the human fungal pathogen Blastomyces and close relative Emmonsia.</title>
        <authorList>
            <person name="Munoz J.F."/>
            <person name="Gauthier G.M."/>
            <person name="Desjardins C.A."/>
            <person name="Gallo J.E."/>
            <person name="Holder J."/>
            <person name="Sullivan T.D."/>
            <person name="Marty A.J."/>
            <person name="Carmen J.C."/>
            <person name="Chen Z."/>
            <person name="Ding L."/>
            <person name="Gujja S."/>
            <person name="Magrini V."/>
            <person name="Misas E."/>
            <person name="Mitreva M."/>
            <person name="Priest M."/>
            <person name="Saif S."/>
            <person name="Whiston E.A."/>
            <person name="Young S."/>
            <person name="Zeng Q."/>
            <person name="Goldman W.E."/>
            <person name="Mardis E.R."/>
            <person name="Taylor J.W."/>
            <person name="McEwen J.G."/>
            <person name="Clay O.K."/>
            <person name="Klein B.S."/>
            <person name="Cuomo C.A."/>
        </authorList>
    </citation>
    <scope>NUCLEOTIDE SEQUENCE [LARGE SCALE GENOMIC DNA]</scope>
    <source>
        <strain evidence="3">UAMH 139</strain>
    </source>
</reference>
<dbReference type="Proteomes" id="UP000053573">
    <property type="component" value="Unassembled WGS sequence"/>
</dbReference>